<protein>
    <submittedName>
        <fullName evidence="1">Uncharacterized protein</fullName>
    </submittedName>
</protein>
<proteinExistence type="predicted"/>
<dbReference type="EMBL" id="CM003612">
    <property type="protein sequence ID" value="KYP59794.1"/>
    <property type="molecule type" value="Genomic_DNA"/>
</dbReference>
<reference evidence="1 2" key="1">
    <citation type="journal article" date="2012" name="Nat. Biotechnol.">
        <title>Draft genome sequence of pigeonpea (Cajanus cajan), an orphan legume crop of resource-poor farmers.</title>
        <authorList>
            <person name="Varshney R.K."/>
            <person name="Chen W."/>
            <person name="Li Y."/>
            <person name="Bharti A.K."/>
            <person name="Saxena R.K."/>
            <person name="Schlueter J.A."/>
            <person name="Donoghue M.T."/>
            <person name="Azam S."/>
            <person name="Fan G."/>
            <person name="Whaley A.M."/>
            <person name="Farmer A.D."/>
            <person name="Sheridan J."/>
            <person name="Iwata A."/>
            <person name="Tuteja R."/>
            <person name="Penmetsa R.V."/>
            <person name="Wu W."/>
            <person name="Upadhyaya H.D."/>
            <person name="Yang S.P."/>
            <person name="Shah T."/>
            <person name="Saxena K.B."/>
            <person name="Michael T."/>
            <person name="McCombie W.R."/>
            <person name="Yang B."/>
            <person name="Zhang G."/>
            <person name="Yang H."/>
            <person name="Wang J."/>
            <person name="Spillane C."/>
            <person name="Cook D.R."/>
            <person name="May G.D."/>
            <person name="Xu X."/>
            <person name="Jackson S.A."/>
        </authorList>
    </citation>
    <scope>NUCLEOTIDE SEQUENCE [LARGE SCALE GENOMIC DNA]</scope>
    <source>
        <strain evidence="2">cv. Asha</strain>
    </source>
</reference>
<accession>A0A151SYA1</accession>
<gene>
    <name evidence="1" type="ORF">KK1_015235</name>
</gene>
<evidence type="ECO:0000313" key="1">
    <source>
        <dbReference type="EMBL" id="KYP59794.1"/>
    </source>
</evidence>
<dbReference type="Proteomes" id="UP000075243">
    <property type="component" value="Chromosome 10"/>
</dbReference>
<organism evidence="1 2">
    <name type="scientific">Cajanus cajan</name>
    <name type="common">Pigeon pea</name>
    <name type="synonym">Cajanus indicus</name>
    <dbReference type="NCBI Taxonomy" id="3821"/>
    <lineage>
        <taxon>Eukaryota</taxon>
        <taxon>Viridiplantae</taxon>
        <taxon>Streptophyta</taxon>
        <taxon>Embryophyta</taxon>
        <taxon>Tracheophyta</taxon>
        <taxon>Spermatophyta</taxon>
        <taxon>Magnoliopsida</taxon>
        <taxon>eudicotyledons</taxon>
        <taxon>Gunneridae</taxon>
        <taxon>Pentapetalae</taxon>
        <taxon>rosids</taxon>
        <taxon>fabids</taxon>
        <taxon>Fabales</taxon>
        <taxon>Fabaceae</taxon>
        <taxon>Papilionoideae</taxon>
        <taxon>50 kb inversion clade</taxon>
        <taxon>NPAAA clade</taxon>
        <taxon>indigoferoid/millettioid clade</taxon>
        <taxon>Phaseoleae</taxon>
        <taxon>Cajanus</taxon>
    </lineage>
</organism>
<name>A0A151SYA1_CAJCA</name>
<dbReference type="Gramene" id="C.cajan_14801.t">
    <property type="protein sequence ID" value="C.cajan_14801.t"/>
    <property type="gene ID" value="C.cajan_14801"/>
</dbReference>
<dbReference type="AlphaFoldDB" id="A0A151SYA1"/>
<feature type="non-terminal residue" evidence="1">
    <location>
        <position position="1"/>
    </location>
</feature>
<evidence type="ECO:0000313" key="2">
    <source>
        <dbReference type="Proteomes" id="UP000075243"/>
    </source>
</evidence>
<sequence>KNLKLALSDMNWKSAMQDEYNALFKNKTWDLVPWPSDVNIICSMWIFYGKEYLNHDPFINWMSKMHFYMVS</sequence>
<keyword evidence="2" id="KW-1185">Reference proteome</keyword>